<organism evidence="1 2">
    <name type="scientific">Variovorax ureilyticus</name>
    <dbReference type="NCBI Taxonomy" id="1836198"/>
    <lineage>
        <taxon>Bacteria</taxon>
        <taxon>Pseudomonadati</taxon>
        <taxon>Pseudomonadota</taxon>
        <taxon>Betaproteobacteria</taxon>
        <taxon>Burkholderiales</taxon>
        <taxon>Comamonadaceae</taxon>
        <taxon>Variovorax</taxon>
    </lineage>
</organism>
<dbReference type="EMBL" id="JBBKZU010000005">
    <property type="protein sequence ID" value="MEJ8811947.1"/>
    <property type="molecule type" value="Genomic_DNA"/>
</dbReference>
<evidence type="ECO:0000313" key="2">
    <source>
        <dbReference type="Proteomes" id="UP001365846"/>
    </source>
</evidence>
<comment type="caution">
    <text evidence="1">The sequence shown here is derived from an EMBL/GenBank/DDBJ whole genome shotgun (WGS) entry which is preliminary data.</text>
</comment>
<dbReference type="InterPro" id="IPR021233">
    <property type="entry name" value="DUF2783"/>
</dbReference>
<evidence type="ECO:0000313" key="1">
    <source>
        <dbReference type="EMBL" id="MEJ8811947.1"/>
    </source>
</evidence>
<keyword evidence="2" id="KW-1185">Reference proteome</keyword>
<gene>
    <name evidence="1" type="ORF">WKW77_12780</name>
</gene>
<sequence>MITEPHIPDPDGFYAAWIAAQEGLNETHSADYNARLVLLLANQCGNQQVLLDCIAAARDSGTSPSTDNTSTPP</sequence>
<protein>
    <submittedName>
        <fullName evidence="1">DUF2783 domain-containing protein</fullName>
    </submittedName>
</protein>
<name>A0ABU8VE69_9BURK</name>
<dbReference type="Proteomes" id="UP001365846">
    <property type="component" value="Unassembled WGS sequence"/>
</dbReference>
<dbReference type="Pfam" id="PF10932">
    <property type="entry name" value="DUF2783"/>
    <property type="match status" value="1"/>
</dbReference>
<accession>A0ABU8VE69</accession>
<dbReference type="RefSeq" id="WP_340357223.1">
    <property type="nucleotide sequence ID" value="NZ_JBBKZU010000005.1"/>
</dbReference>
<reference evidence="1 2" key="1">
    <citation type="submission" date="2024-03" db="EMBL/GenBank/DDBJ databases">
        <title>Novel species of the genus Variovorax.</title>
        <authorList>
            <person name="Liu Q."/>
            <person name="Xin Y.-H."/>
        </authorList>
    </citation>
    <scope>NUCLEOTIDE SEQUENCE [LARGE SCALE GENOMIC DNA]</scope>
    <source>
        <strain evidence="1 2">KACC 18899</strain>
    </source>
</reference>
<proteinExistence type="predicted"/>